<dbReference type="InterPro" id="IPR036565">
    <property type="entry name" value="Mur-like_cat_sf"/>
</dbReference>
<evidence type="ECO:0000313" key="6">
    <source>
        <dbReference type="EMBL" id="TKA45697.1"/>
    </source>
</evidence>
<comment type="caution">
    <text evidence="6">The sequence shown here is derived from an EMBL/GenBank/DDBJ whole genome shotgun (WGS) entry which is preliminary data.</text>
</comment>
<feature type="non-terminal residue" evidence="6">
    <location>
        <position position="323"/>
    </location>
</feature>
<feature type="region of interest" description="Disordered" evidence="5">
    <location>
        <begin position="31"/>
        <end position="90"/>
    </location>
</feature>
<feature type="compositionally biased region" description="Low complexity" evidence="5">
    <location>
        <begin position="128"/>
        <end position="147"/>
    </location>
</feature>
<dbReference type="SUPFAM" id="SSF53623">
    <property type="entry name" value="MurD-like peptide ligases, catalytic domain"/>
    <property type="match status" value="1"/>
</dbReference>
<keyword evidence="3" id="KW-0547">Nucleotide-binding</keyword>
<feature type="compositionally biased region" description="Basic and acidic residues" evidence="5">
    <location>
        <begin position="56"/>
        <end position="65"/>
    </location>
</feature>
<evidence type="ECO:0000256" key="4">
    <source>
        <dbReference type="ARBA" id="ARBA00022840"/>
    </source>
</evidence>
<keyword evidence="7" id="KW-1185">Reference proteome</keyword>
<sequence>LTFEDPALTADEPELAAELAWPRTFEAAESADADASLAAERALEPAAPAPELADADAPRAAERALEPASPAPDSTEADASLAAEWPREPAADAPELAEDGAALAADLAWEDPELREDLPELTPGVALAPSEEVAESTEAAASLSADSPMEPPEDDTELRLDCCVGDGPKALEIIDGRKRARRPVVASSKTDFPSLSPSTGSGSGTPGLRGTPSLVGMAEWLLQIGHSADDINALNIIHIAGTKGKGSTCAFTESFLRAHGQRTGYPAKTGLYTSPDLIHPEERIRLNGTPIDRSRFAQYFFEIYDRLPQLHSPYNPSKEPVQR</sequence>
<evidence type="ECO:0008006" key="8">
    <source>
        <dbReference type="Google" id="ProtNLM"/>
    </source>
</evidence>
<evidence type="ECO:0000256" key="5">
    <source>
        <dbReference type="SAM" id="MobiDB-lite"/>
    </source>
</evidence>
<feature type="non-terminal residue" evidence="6">
    <location>
        <position position="1"/>
    </location>
</feature>
<keyword evidence="4" id="KW-0067">ATP-binding</keyword>
<evidence type="ECO:0000256" key="1">
    <source>
        <dbReference type="ARBA" id="ARBA00008276"/>
    </source>
</evidence>
<dbReference type="GO" id="GO:0005524">
    <property type="term" value="F:ATP binding"/>
    <property type="evidence" value="ECO:0007669"/>
    <property type="project" value="UniProtKB-KW"/>
</dbReference>
<dbReference type="EMBL" id="NAJQ01002294">
    <property type="protein sequence ID" value="TKA45697.1"/>
    <property type="molecule type" value="Genomic_DNA"/>
</dbReference>
<dbReference type="PANTHER" id="PTHR11136:SF5">
    <property type="entry name" value="FOLYLPOLYGLUTAMATE SYNTHASE, MITOCHONDRIAL"/>
    <property type="match status" value="1"/>
</dbReference>
<dbReference type="OrthoDB" id="5212574at2759"/>
<protein>
    <recommendedName>
        <fullName evidence="8">Mur ligase central domain-containing protein</fullName>
    </recommendedName>
</protein>
<dbReference type="Gene3D" id="3.40.1190.10">
    <property type="entry name" value="Mur-like, catalytic domain"/>
    <property type="match status" value="1"/>
</dbReference>
<evidence type="ECO:0000313" key="7">
    <source>
        <dbReference type="Proteomes" id="UP000309340"/>
    </source>
</evidence>
<reference evidence="6 7" key="1">
    <citation type="submission" date="2017-03" db="EMBL/GenBank/DDBJ databases">
        <title>Genomes of endolithic fungi from Antarctica.</title>
        <authorList>
            <person name="Coleine C."/>
            <person name="Masonjones S."/>
            <person name="Stajich J.E."/>
        </authorList>
    </citation>
    <scope>NUCLEOTIDE SEQUENCE [LARGE SCALE GENOMIC DNA]</scope>
    <source>
        <strain evidence="6 7">CCFEE 5184</strain>
    </source>
</reference>
<feature type="region of interest" description="Disordered" evidence="5">
    <location>
        <begin position="128"/>
        <end position="159"/>
    </location>
</feature>
<name>A0A4U0VA07_9PEZI</name>
<dbReference type="InterPro" id="IPR001645">
    <property type="entry name" value="Folylpolyglutamate_synth"/>
</dbReference>
<organism evidence="6 7">
    <name type="scientific">Friedmanniomyces simplex</name>
    <dbReference type="NCBI Taxonomy" id="329884"/>
    <lineage>
        <taxon>Eukaryota</taxon>
        <taxon>Fungi</taxon>
        <taxon>Dikarya</taxon>
        <taxon>Ascomycota</taxon>
        <taxon>Pezizomycotina</taxon>
        <taxon>Dothideomycetes</taxon>
        <taxon>Dothideomycetidae</taxon>
        <taxon>Mycosphaerellales</taxon>
        <taxon>Teratosphaeriaceae</taxon>
        <taxon>Friedmanniomyces</taxon>
    </lineage>
</organism>
<gene>
    <name evidence="6" type="ORF">B0A55_13288</name>
</gene>
<evidence type="ECO:0000256" key="2">
    <source>
        <dbReference type="ARBA" id="ARBA00022598"/>
    </source>
</evidence>
<keyword evidence="2" id="KW-0436">Ligase</keyword>
<dbReference type="GO" id="GO:0005829">
    <property type="term" value="C:cytosol"/>
    <property type="evidence" value="ECO:0007669"/>
    <property type="project" value="TreeGrafter"/>
</dbReference>
<evidence type="ECO:0000256" key="3">
    <source>
        <dbReference type="ARBA" id="ARBA00022741"/>
    </source>
</evidence>
<dbReference type="STRING" id="329884.A0A4U0VA07"/>
<accession>A0A4U0VA07</accession>
<dbReference type="GO" id="GO:0004326">
    <property type="term" value="F:tetrahydrofolylpolyglutamate synthase activity"/>
    <property type="evidence" value="ECO:0007669"/>
    <property type="project" value="InterPro"/>
</dbReference>
<dbReference type="GO" id="GO:0005739">
    <property type="term" value="C:mitochondrion"/>
    <property type="evidence" value="ECO:0007669"/>
    <property type="project" value="TreeGrafter"/>
</dbReference>
<dbReference type="Proteomes" id="UP000309340">
    <property type="component" value="Unassembled WGS sequence"/>
</dbReference>
<comment type="similarity">
    <text evidence="1">Belongs to the folylpolyglutamate synthase family.</text>
</comment>
<dbReference type="AlphaFoldDB" id="A0A4U0VA07"/>
<dbReference type="PANTHER" id="PTHR11136">
    <property type="entry name" value="FOLYLPOLYGLUTAMATE SYNTHASE-RELATED"/>
    <property type="match status" value="1"/>
</dbReference>
<feature type="compositionally biased region" description="Low complexity" evidence="5">
    <location>
        <begin position="31"/>
        <end position="52"/>
    </location>
</feature>
<feature type="region of interest" description="Disordered" evidence="5">
    <location>
        <begin position="182"/>
        <end position="210"/>
    </location>
</feature>
<proteinExistence type="inferred from homology"/>